<accession>A0A158PNM7</accession>
<reference evidence="1 2" key="2">
    <citation type="submission" date="2018-11" db="EMBL/GenBank/DDBJ databases">
        <authorList>
            <consortium name="Pathogen Informatics"/>
        </authorList>
    </citation>
    <scope>NUCLEOTIDE SEQUENCE [LARGE SCALE GENOMIC DNA]</scope>
</reference>
<name>A0A158PNM7_ANISI</name>
<evidence type="ECO:0000313" key="3">
    <source>
        <dbReference type="WBParaSite" id="ASIM_0001244901-mRNA-1"/>
    </source>
</evidence>
<reference evidence="3" key="1">
    <citation type="submission" date="2016-04" db="UniProtKB">
        <authorList>
            <consortium name="WormBaseParasite"/>
        </authorList>
    </citation>
    <scope>IDENTIFICATION</scope>
</reference>
<organism evidence="3">
    <name type="scientific">Anisakis simplex</name>
    <name type="common">Herring worm</name>
    <dbReference type="NCBI Taxonomy" id="6269"/>
    <lineage>
        <taxon>Eukaryota</taxon>
        <taxon>Metazoa</taxon>
        <taxon>Ecdysozoa</taxon>
        <taxon>Nematoda</taxon>
        <taxon>Chromadorea</taxon>
        <taxon>Rhabditida</taxon>
        <taxon>Spirurina</taxon>
        <taxon>Ascaridomorpha</taxon>
        <taxon>Ascaridoidea</taxon>
        <taxon>Anisakidae</taxon>
        <taxon>Anisakis</taxon>
        <taxon>Anisakis simplex complex</taxon>
    </lineage>
</organism>
<sequence>MSIAFAYTCASNQFIDMDEEDCGPTGYCYLVHRGGKVEERGCDHAFICEMLIEQGSLEKDGCSADDDIPYGSKQHGKVCCCTGIDYCNRSLSEIGTAQKHRRKRATDL</sequence>
<dbReference type="WBParaSite" id="ASIM_0001244901-mRNA-1">
    <property type="protein sequence ID" value="ASIM_0001244901-mRNA-1"/>
    <property type="gene ID" value="ASIM_0001244901"/>
</dbReference>
<dbReference type="Proteomes" id="UP000267096">
    <property type="component" value="Unassembled WGS sequence"/>
</dbReference>
<dbReference type="OrthoDB" id="5796584at2759"/>
<proteinExistence type="predicted"/>
<dbReference type="EMBL" id="UYRR01031116">
    <property type="protein sequence ID" value="VDK46095.1"/>
    <property type="molecule type" value="Genomic_DNA"/>
</dbReference>
<gene>
    <name evidence="1" type="ORF">ASIM_LOCUS11915</name>
</gene>
<evidence type="ECO:0000313" key="2">
    <source>
        <dbReference type="Proteomes" id="UP000267096"/>
    </source>
</evidence>
<dbReference type="AlphaFoldDB" id="A0A158PNM7"/>
<evidence type="ECO:0000313" key="1">
    <source>
        <dbReference type="EMBL" id="VDK46095.1"/>
    </source>
</evidence>
<keyword evidence="2" id="KW-1185">Reference proteome</keyword>
<protein>
    <submittedName>
        <fullName evidence="3">Activin_recp domain-containing protein</fullName>
    </submittedName>
</protein>